<feature type="transmembrane region" description="Helical" evidence="1">
    <location>
        <begin position="37"/>
        <end position="61"/>
    </location>
</feature>
<accession>A0A084G5P3</accession>
<dbReference type="EMBL" id="JOWA01000099">
    <property type="protein sequence ID" value="KEZ42655.1"/>
    <property type="molecule type" value="Genomic_DNA"/>
</dbReference>
<gene>
    <name evidence="2" type="ORF">SAPIO_CDS5911</name>
</gene>
<sequence>MSESKRQMNSSEFEVDSHDPPIQSKVKTLGLLDNVRTALTALTLLSALTILAVSADALSVYQATHLPDDFLLPLWPANFNIRPTTALVICSAIVVVTSSVSLGFGRIKFLNDQAVLNAIFVLVPAVTSLIAAIIAISFFYTVNASTEVDTVQSWSCQWRDVAMTMRPHFGTLCRQSQAGIGLAVALVPIQVIILGVAAGELVVLKAVNAVGVPSRKTASPHTF</sequence>
<dbReference type="OMA" id="PHFGTLC"/>
<dbReference type="GeneID" id="27724983"/>
<reference evidence="2 3" key="1">
    <citation type="journal article" date="2014" name="Genome Announc.">
        <title>Draft genome sequence of the pathogenic fungus Scedosporium apiospermum.</title>
        <authorList>
            <person name="Vandeputte P."/>
            <person name="Ghamrawi S."/>
            <person name="Rechenmann M."/>
            <person name="Iltis A."/>
            <person name="Giraud S."/>
            <person name="Fleury M."/>
            <person name="Thornton C."/>
            <person name="Delhaes L."/>
            <person name="Meyer W."/>
            <person name="Papon N."/>
            <person name="Bouchara J.P."/>
        </authorList>
    </citation>
    <scope>NUCLEOTIDE SEQUENCE [LARGE SCALE GENOMIC DNA]</scope>
    <source>
        <strain evidence="2 3">IHEM 14462</strain>
    </source>
</reference>
<keyword evidence="1" id="KW-1133">Transmembrane helix</keyword>
<dbReference type="Proteomes" id="UP000028545">
    <property type="component" value="Unassembled WGS sequence"/>
</dbReference>
<name>A0A084G5P3_PSEDA</name>
<feature type="transmembrane region" description="Helical" evidence="1">
    <location>
        <begin position="81"/>
        <end position="102"/>
    </location>
</feature>
<dbReference type="AlphaFoldDB" id="A0A084G5P3"/>
<keyword evidence="1" id="KW-0812">Transmembrane</keyword>
<evidence type="ECO:0000313" key="2">
    <source>
        <dbReference type="EMBL" id="KEZ42655.1"/>
    </source>
</evidence>
<dbReference type="HOGENOM" id="CLU_090736_0_0_1"/>
<comment type="caution">
    <text evidence="2">The sequence shown here is derived from an EMBL/GenBank/DDBJ whole genome shotgun (WGS) entry which is preliminary data.</text>
</comment>
<dbReference type="RefSeq" id="XP_016642454.1">
    <property type="nucleotide sequence ID" value="XM_016788138.1"/>
</dbReference>
<dbReference type="VEuPathDB" id="FungiDB:SAPIO_CDS5911"/>
<proteinExistence type="predicted"/>
<organism evidence="2 3">
    <name type="scientific">Pseudallescheria apiosperma</name>
    <name type="common">Scedosporium apiospermum</name>
    <dbReference type="NCBI Taxonomy" id="563466"/>
    <lineage>
        <taxon>Eukaryota</taxon>
        <taxon>Fungi</taxon>
        <taxon>Dikarya</taxon>
        <taxon>Ascomycota</taxon>
        <taxon>Pezizomycotina</taxon>
        <taxon>Sordariomycetes</taxon>
        <taxon>Hypocreomycetidae</taxon>
        <taxon>Microascales</taxon>
        <taxon>Microascaceae</taxon>
        <taxon>Scedosporium</taxon>
    </lineage>
</organism>
<evidence type="ECO:0000256" key="1">
    <source>
        <dbReference type="SAM" id="Phobius"/>
    </source>
</evidence>
<dbReference type="KEGG" id="sapo:SAPIO_CDS5911"/>
<feature type="transmembrane region" description="Helical" evidence="1">
    <location>
        <begin position="180"/>
        <end position="207"/>
    </location>
</feature>
<feature type="transmembrane region" description="Helical" evidence="1">
    <location>
        <begin position="114"/>
        <end position="140"/>
    </location>
</feature>
<keyword evidence="1" id="KW-0472">Membrane</keyword>
<keyword evidence="3" id="KW-1185">Reference proteome</keyword>
<evidence type="ECO:0000313" key="3">
    <source>
        <dbReference type="Proteomes" id="UP000028545"/>
    </source>
</evidence>
<protein>
    <submittedName>
        <fullName evidence="2">Uncharacterized protein</fullName>
    </submittedName>
</protein>
<dbReference type="OrthoDB" id="3890746at2759"/>